<reference evidence="1 2" key="1">
    <citation type="journal article" date="2021" name="Commun. Biol.">
        <title>The genome of Shorea leprosula (Dipterocarpaceae) highlights the ecological relevance of drought in aseasonal tropical rainforests.</title>
        <authorList>
            <person name="Ng K.K.S."/>
            <person name="Kobayashi M.J."/>
            <person name="Fawcett J.A."/>
            <person name="Hatakeyama M."/>
            <person name="Paape T."/>
            <person name="Ng C.H."/>
            <person name="Ang C.C."/>
            <person name="Tnah L.H."/>
            <person name="Lee C.T."/>
            <person name="Nishiyama T."/>
            <person name="Sese J."/>
            <person name="O'Brien M.J."/>
            <person name="Copetti D."/>
            <person name="Mohd Noor M.I."/>
            <person name="Ong R.C."/>
            <person name="Putra M."/>
            <person name="Sireger I.Z."/>
            <person name="Indrioko S."/>
            <person name="Kosugi Y."/>
            <person name="Izuno A."/>
            <person name="Isagi Y."/>
            <person name="Lee S.L."/>
            <person name="Shimizu K.K."/>
        </authorList>
    </citation>
    <scope>NUCLEOTIDE SEQUENCE [LARGE SCALE GENOMIC DNA]</scope>
    <source>
        <strain evidence="1">214</strain>
    </source>
</reference>
<accession>A0AAV5LQ66</accession>
<keyword evidence="2" id="KW-1185">Reference proteome</keyword>
<dbReference type="Proteomes" id="UP001054252">
    <property type="component" value="Unassembled WGS sequence"/>
</dbReference>
<dbReference type="EMBL" id="BPVZ01000133">
    <property type="protein sequence ID" value="GKV39285.1"/>
    <property type="molecule type" value="Genomic_DNA"/>
</dbReference>
<proteinExistence type="predicted"/>
<organism evidence="1 2">
    <name type="scientific">Rubroshorea leprosula</name>
    <dbReference type="NCBI Taxonomy" id="152421"/>
    <lineage>
        <taxon>Eukaryota</taxon>
        <taxon>Viridiplantae</taxon>
        <taxon>Streptophyta</taxon>
        <taxon>Embryophyta</taxon>
        <taxon>Tracheophyta</taxon>
        <taxon>Spermatophyta</taxon>
        <taxon>Magnoliopsida</taxon>
        <taxon>eudicotyledons</taxon>
        <taxon>Gunneridae</taxon>
        <taxon>Pentapetalae</taxon>
        <taxon>rosids</taxon>
        <taxon>malvids</taxon>
        <taxon>Malvales</taxon>
        <taxon>Dipterocarpaceae</taxon>
        <taxon>Rubroshorea</taxon>
    </lineage>
</organism>
<comment type="caution">
    <text evidence="1">The sequence shown here is derived from an EMBL/GenBank/DDBJ whole genome shotgun (WGS) entry which is preliminary data.</text>
</comment>
<dbReference type="AlphaFoldDB" id="A0AAV5LQ66"/>
<sequence length="70" mass="7914">MPARFSQKKQNSITRIGIMQNGHDLKTMLGKNINHHIPFEHNVLDSATGNFLKQVPALLNQSTEDMSIKQ</sequence>
<name>A0AAV5LQ66_9ROSI</name>
<gene>
    <name evidence="1" type="ORF">SLEP1_g47085</name>
</gene>
<protein>
    <submittedName>
        <fullName evidence="1">Uncharacterized protein</fullName>
    </submittedName>
</protein>
<evidence type="ECO:0000313" key="1">
    <source>
        <dbReference type="EMBL" id="GKV39285.1"/>
    </source>
</evidence>
<evidence type="ECO:0000313" key="2">
    <source>
        <dbReference type="Proteomes" id="UP001054252"/>
    </source>
</evidence>